<keyword evidence="1" id="KW-1133">Transmembrane helix</keyword>
<dbReference type="Proteomes" id="UP000434580">
    <property type="component" value="Unassembled WGS sequence"/>
</dbReference>
<dbReference type="EMBL" id="CACSII010000019">
    <property type="protein sequence ID" value="CAA0117634.1"/>
    <property type="molecule type" value="Genomic_DNA"/>
</dbReference>
<gene>
    <name evidence="2" type="ORF">DPBNPPHM_02307</name>
</gene>
<evidence type="ECO:0000313" key="2">
    <source>
        <dbReference type="EMBL" id="CAA0117634.1"/>
    </source>
</evidence>
<feature type="transmembrane region" description="Helical" evidence="1">
    <location>
        <begin position="16"/>
        <end position="35"/>
    </location>
</feature>
<proteinExistence type="predicted"/>
<name>A0A5S9QG51_9GAMM</name>
<keyword evidence="1" id="KW-0472">Membrane</keyword>
<reference evidence="2 3" key="1">
    <citation type="submission" date="2019-11" db="EMBL/GenBank/DDBJ databases">
        <authorList>
            <person name="Holert J."/>
        </authorList>
    </citation>
    <scope>NUCLEOTIDE SEQUENCE [LARGE SCALE GENOMIC DNA]</scope>
    <source>
        <strain evidence="2">BC5_2</strain>
    </source>
</reference>
<protein>
    <submittedName>
        <fullName evidence="2">Uncharacterized protein</fullName>
    </submittedName>
</protein>
<evidence type="ECO:0000313" key="3">
    <source>
        <dbReference type="Proteomes" id="UP000434580"/>
    </source>
</evidence>
<keyword evidence="1" id="KW-0812">Transmembrane</keyword>
<accession>A0A5S9QG51</accession>
<dbReference type="AlphaFoldDB" id="A0A5S9QG51"/>
<organism evidence="2 3">
    <name type="scientific">BD1-7 clade bacterium</name>
    <dbReference type="NCBI Taxonomy" id="2029982"/>
    <lineage>
        <taxon>Bacteria</taxon>
        <taxon>Pseudomonadati</taxon>
        <taxon>Pseudomonadota</taxon>
        <taxon>Gammaproteobacteria</taxon>
        <taxon>Cellvibrionales</taxon>
        <taxon>Spongiibacteraceae</taxon>
        <taxon>BD1-7 clade</taxon>
    </lineage>
</organism>
<evidence type="ECO:0000256" key="1">
    <source>
        <dbReference type="SAM" id="Phobius"/>
    </source>
</evidence>
<sequence length="37" mass="3719">MADNETIENGDGAADGLAAVVILAMAVVTAAFWLLGQ</sequence>